<comment type="subcellular location">
    <subcellularLocation>
        <location evidence="1">Membrane</location>
        <topology evidence="1">Multi-pass membrane protein</topology>
    </subcellularLocation>
</comment>
<dbReference type="GO" id="GO:0016020">
    <property type="term" value="C:membrane"/>
    <property type="evidence" value="ECO:0000318"/>
    <property type="project" value="GO_Central"/>
</dbReference>
<feature type="transmembrane region" description="Helical" evidence="6">
    <location>
        <begin position="203"/>
        <end position="223"/>
    </location>
</feature>
<dbReference type="Pfam" id="PF00854">
    <property type="entry name" value="PTR2"/>
    <property type="match status" value="1"/>
</dbReference>
<accession>D8RMR5</accession>
<evidence type="ECO:0000256" key="2">
    <source>
        <dbReference type="ARBA" id="ARBA00005982"/>
    </source>
</evidence>
<dbReference type="EMBL" id="GL377584">
    <property type="protein sequence ID" value="EFJ26386.1"/>
    <property type="molecule type" value="Genomic_DNA"/>
</dbReference>
<feature type="transmembrane region" description="Helical" evidence="6">
    <location>
        <begin position="58"/>
        <end position="77"/>
    </location>
</feature>
<dbReference type="SUPFAM" id="SSF103473">
    <property type="entry name" value="MFS general substrate transporter"/>
    <property type="match status" value="1"/>
</dbReference>
<comment type="similarity">
    <text evidence="2">Belongs to the major facilitator superfamily. Proton-dependent oligopeptide transporter (POT/PTR) (TC 2.A.17) family.</text>
</comment>
<dbReference type="Proteomes" id="UP000001514">
    <property type="component" value="Unassembled WGS sequence"/>
</dbReference>
<dbReference type="PANTHER" id="PTHR11654">
    <property type="entry name" value="OLIGOPEPTIDE TRANSPORTER-RELATED"/>
    <property type="match status" value="1"/>
</dbReference>
<feature type="transmembrane region" description="Helical" evidence="6">
    <location>
        <begin position="487"/>
        <end position="510"/>
    </location>
</feature>
<protein>
    <submittedName>
        <fullName evidence="7">Uncharacterized protein</fullName>
    </submittedName>
</protein>
<evidence type="ECO:0000256" key="3">
    <source>
        <dbReference type="ARBA" id="ARBA00022692"/>
    </source>
</evidence>
<sequence>MDYKRRPAVKCQTGGWKSVILILGTELCERLATLGIGLNLITYLVTELHLSPSQAPNIVTNFLGTSYVCCLIGGFVADTCLGRFWTIVSFSFVQFMGMLLLTLSAGIPSLRPSKCNAEDYKTCQPARGMELAVLYMALYMTALGTGGIKACVSAFGADQFDDSDAKERRSMGHFFNWFFVAISIGTLLAVTVLIYIQDNVGRSWGYGSSAGSMFMAICVFLAGTPLYRYRAPNGTSIVSIAHVLVAAFRKRHGIPGDEKDLYEDPGQQSARFTRTKQRTCFTKSFLASFLDKAAIVETGSSSEKQSPWRLCSVTKVEQVKMLIRILPICATSVLVYTVFAQMTTLAVEQGATMRRNLGKHFKFPPASLGVFVQLSVIIATPLYDQVFLPAVKLLRRNQITMLQRIGGGMIFSCLAMVIAAMVERKRLALAREHGLLDRPKATVPMSIFWLVPQYALVGVSEVFTYIGQLEFFYSQSPEEMRSMATGMFMSTISVGFFASSFLVATINRVTGGSGHGWISNNINRGRIDNFYWMLAVLSLGNLAIHIACATCYKYRALPVAPPPRVADAAQEA</sequence>
<gene>
    <name evidence="7" type="ORF">SELMODRAFT_97069</name>
</gene>
<proteinExistence type="inferred from homology"/>
<dbReference type="eggNOG" id="KOG1237">
    <property type="taxonomic scope" value="Eukaryota"/>
</dbReference>
<dbReference type="GO" id="GO:0022857">
    <property type="term" value="F:transmembrane transporter activity"/>
    <property type="evidence" value="ECO:0000318"/>
    <property type="project" value="GO_Central"/>
</dbReference>
<dbReference type="InterPro" id="IPR036259">
    <property type="entry name" value="MFS_trans_sf"/>
</dbReference>
<dbReference type="GO" id="GO:0055085">
    <property type="term" value="P:transmembrane transport"/>
    <property type="evidence" value="ECO:0000318"/>
    <property type="project" value="GO_Central"/>
</dbReference>
<name>D8RMR5_SELML</name>
<dbReference type="OMA" id="EDYECIN"/>
<evidence type="ECO:0000256" key="5">
    <source>
        <dbReference type="ARBA" id="ARBA00023136"/>
    </source>
</evidence>
<dbReference type="InParanoid" id="D8RMR5"/>
<feature type="transmembrane region" description="Helical" evidence="6">
    <location>
        <begin position="405"/>
        <end position="422"/>
    </location>
</feature>
<evidence type="ECO:0000256" key="4">
    <source>
        <dbReference type="ARBA" id="ARBA00022989"/>
    </source>
</evidence>
<keyword evidence="3 6" id="KW-0812">Transmembrane</keyword>
<dbReference type="FunCoup" id="D8RMR5">
    <property type="interactions" value="1978"/>
</dbReference>
<feature type="transmembrane region" description="Helical" evidence="6">
    <location>
        <begin position="366"/>
        <end position="384"/>
    </location>
</feature>
<evidence type="ECO:0000313" key="7">
    <source>
        <dbReference type="EMBL" id="EFJ26386.1"/>
    </source>
</evidence>
<dbReference type="Gramene" id="EFJ26386">
    <property type="protein sequence ID" value="EFJ26386"/>
    <property type="gene ID" value="SELMODRAFT_97069"/>
</dbReference>
<feature type="transmembrane region" description="Helical" evidence="6">
    <location>
        <begin position="442"/>
        <end position="466"/>
    </location>
</feature>
<evidence type="ECO:0000256" key="6">
    <source>
        <dbReference type="SAM" id="Phobius"/>
    </source>
</evidence>
<feature type="transmembrane region" description="Helical" evidence="6">
    <location>
        <begin position="175"/>
        <end position="196"/>
    </location>
</feature>
<reference evidence="7 8" key="1">
    <citation type="journal article" date="2011" name="Science">
        <title>The Selaginella genome identifies genetic changes associated with the evolution of vascular plants.</title>
        <authorList>
            <person name="Banks J.A."/>
            <person name="Nishiyama T."/>
            <person name="Hasebe M."/>
            <person name="Bowman J.L."/>
            <person name="Gribskov M."/>
            <person name="dePamphilis C."/>
            <person name="Albert V.A."/>
            <person name="Aono N."/>
            <person name="Aoyama T."/>
            <person name="Ambrose B.A."/>
            <person name="Ashton N.W."/>
            <person name="Axtell M.J."/>
            <person name="Barker E."/>
            <person name="Barker M.S."/>
            <person name="Bennetzen J.L."/>
            <person name="Bonawitz N.D."/>
            <person name="Chapple C."/>
            <person name="Cheng C."/>
            <person name="Correa L.G."/>
            <person name="Dacre M."/>
            <person name="DeBarry J."/>
            <person name="Dreyer I."/>
            <person name="Elias M."/>
            <person name="Engstrom E.M."/>
            <person name="Estelle M."/>
            <person name="Feng L."/>
            <person name="Finet C."/>
            <person name="Floyd S.K."/>
            <person name="Frommer W.B."/>
            <person name="Fujita T."/>
            <person name="Gramzow L."/>
            <person name="Gutensohn M."/>
            <person name="Harholt J."/>
            <person name="Hattori M."/>
            <person name="Heyl A."/>
            <person name="Hirai T."/>
            <person name="Hiwatashi Y."/>
            <person name="Ishikawa M."/>
            <person name="Iwata M."/>
            <person name="Karol K.G."/>
            <person name="Koehler B."/>
            <person name="Kolukisaoglu U."/>
            <person name="Kubo M."/>
            <person name="Kurata T."/>
            <person name="Lalonde S."/>
            <person name="Li K."/>
            <person name="Li Y."/>
            <person name="Litt A."/>
            <person name="Lyons E."/>
            <person name="Manning G."/>
            <person name="Maruyama T."/>
            <person name="Michael T.P."/>
            <person name="Mikami K."/>
            <person name="Miyazaki S."/>
            <person name="Morinaga S."/>
            <person name="Murata T."/>
            <person name="Mueller-Roeber B."/>
            <person name="Nelson D.R."/>
            <person name="Obara M."/>
            <person name="Oguri Y."/>
            <person name="Olmstead R.G."/>
            <person name="Onodera N."/>
            <person name="Petersen B.L."/>
            <person name="Pils B."/>
            <person name="Prigge M."/>
            <person name="Rensing S.A."/>
            <person name="Riano-Pachon D.M."/>
            <person name="Roberts A.W."/>
            <person name="Sato Y."/>
            <person name="Scheller H.V."/>
            <person name="Schulz B."/>
            <person name="Schulz C."/>
            <person name="Shakirov E.V."/>
            <person name="Shibagaki N."/>
            <person name="Shinohara N."/>
            <person name="Shippen D.E."/>
            <person name="Soerensen I."/>
            <person name="Sotooka R."/>
            <person name="Sugimoto N."/>
            <person name="Sugita M."/>
            <person name="Sumikawa N."/>
            <person name="Tanurdzic M."/>
            <person name="Theissen G."/>
            <person name="Ulvskov P."/>
            <person name="Wakazuki S."/>
            <person name="Weng J.K."/>
            <person name="Willats W.W."/>
            <person name="Wipf D."/>
            <person name="Wolf P.G."/>
            <person name="Yang L."/>
            <person name="Zimmer A.D."/>
            <person name="Zhu Q."/>
            <person name="Mitros T."/>
            <person name="Hellsten U."/>
            <person name="Loque D."/>
            <person name="Otillar R."/>
            <person name="Salamov A."/>
            <person name="Schmutz J."/>
            <person name="Shapiro H."/>
            <person name="Lindquist E."/>
            <person name="Lucas S."/>
            <person name="Rokhsar D."/>
            <person name="Grigoriev I.V."/>
        </authorList>
    </citation>
    <scope>NUCLEOTIDE SEQUENCE [LARGE SCALE GENOMIC DNA]</scope>
</reference>
<dbReference type="Gene3D" id="1.20.1250.20">
    <property type="entry name" value="MFS general substrate transporter like domains"/>
    <property type="match status" value="1"/>
</dbReference>
<evidence type="ECO:0000256" key="1">
    <source>
        <dbReference type="ARBA" id="ARBA00004141"/>
    </source>
</evidence>
<dbReference type="AlphaFoldDB" id="D8RMR5"/>
<evidence type="ECO:0000313" key="8">
    <source>
        <dbReference type="Proteomes" id="UP000001514"/>
    </source>
</evidence>
<organism evidence="8">
    <name type="scientific">Selaginella moellendorffii</name>
    <name type="common">Spikemoss</name>
    <dbReference type="NCBI Taxonomy" id="88036"/>
    <lineage>
        <taxon>Eukaryota</taxon>
        <taxon>Viridiplantae</taxon>
        <taxon>Streptophyta</taxon>
        <taxon>Embryophyta</taxon>
        <taxon>Tracheophyta</taxon>
        <taxon>Lycopodiopsida</taxon>
        <taxon>Selaginellales</taxon>
        <taxon>Selaginellaceae</taxon>
        <taxon>Selaginella</taxon>
    </lineage>
</organism>
<dbReference type="KEGG" id="smo:SELMODRAFT_97069"/>
<keyword evidence="8" id="KW-1185">Reference proteome</keyword>
<keyword evidence="4 6" id="KW-1133">Transmembrane helix</keyword>
<feature type="transmembrane region" description="Helical" evidence="6">
    <location>
        <begin position="83"/>
        <end position="110"/>
    </location>
</feature>
<keyword evidence="5 6" id="KW-0472">Membrane</keyword>
<feature type="transmembrane region" description="Helical" evidence="6">
    <location>
        <begin position="131"/>
        <end position="155"/>
    </location>
</feature>
<feature type="transmembrane region" description="Helical" evidence="6">
    <location>
        <begin position="530"/>
        <end position="552"/>
    </location>
</feature>
<dbReference type="InterPro" id="IPR000109">
    <property type="entry name" value="POT_fam"/>
</dbReference>
<dbReference type="HOGENOM" id="CLU_009313_4_1_1"/>